<evidence type="ECO:0000313" key="2">
    <source>
        <dbReference type="Proteomes" id="UP001183176"/>
    </source>
</evidence>
<dbReference type="Proteomes" id="UP001183176">
    <property type="component" value="Unassembled WGS sequence"/>
</dbReference>
<keyword evidence="2" id="KW-1185">Reference proteome</keyword>
<dbReference type="RefSeq" id="WP_311423597.1">
    <property type="nucleotide sequence ID" value="NZ_JAVREH010000018.1"/>
</dbReference>
<organism evidence="1 2">
    <name type="scientific">Jatrophihabitans lederbergiae</name>
    <dbReference type="NCBI Taxonomy" id="3075547"/>
    <lineage>
        <taxon>Bacteria</taxon>
        <taxon>Bacillati</taxon>
        <taxon>Actinomycetota</taxon>
        <taxon>Actinomycetes</taxon>
        <taxon>Jatrophihabitantales</taxon>
        <taxon>Jatrophihabitantaceae</taxon>
        <taxon>Jatrophihabitans</taxon>
    </lineage>
</organism>
<reference evidence="2" key="1">
    <citation type="submission" date="2023-07" db="EMBL/GenBank/DDBJ databases">
        <title>30 novel species of actinomycetes from the DSMZ collection.</title>
        <authorList>
            <person name="Nouioui I."/>
        </authorList>
    </citation>
    <scope>NUCLEOTIDE SEQUENCE [LARGE SCALE GENOMIC DNA]</scope>
    <source>
        <strain evidence="2">DSM 44399</strain>
    </source>
</reference>
<protein>
    <submittedName>
        <fullName evidence="1">Uncharacterized protein</fullName>
    </submittedName>
</protein>
<dbReference type="InterPro" id="IPR054219">
    <property type="entry name" value="DUF6939"/>
</dbReference>
<name>A0ABU2JDV7_9ACTN</name>
<dbReference type="EMBL" id="JAVREH010000018">
    <property type="protein sequence ID" value="MDT0262448.1"/>
    <property type="molecule type" value="Genomic_DNA"/>
</dbReference>
<sequence length="207" mass="23293">MTALAVSRLRGLELLGDPDALCVDTFKDCAAPMRVWRPLGPFTVWDEAVLPVPGRPELRARSVESVWQGLKIVDGELDLAQLAGTPAKRPPDDQRGGGYRYDRSRFRLGDVELPIVDARLLIYLPLYLYLLEHVVPPDVHERISSWLAIGRTVAFYDWDANMDIDDSSQSFSHSSLLARWYDNELDELLARHHRLAADVGAAPLEFS</sequence>
<accession>A0ABU2JDV7</accession>
<comment type="caution">
    <text evidence="1">The sequence shown here is derived from an EMBL/GenBank/DDBJ whole genome shotgun (WGS) entry which is preliminary data.</text>
</comment>
<dbReference type="Pfam" id="PF22075">
    <property type="entry name" value="DUF6939"/>
    <property type="match status" value="1"/>
</dbReference>
<proteinExistence type="predicted"/>
<gene>
    <name evidence="1" type="ORF">RM423_13705</name>
</gene>
<evidence type="ECO:0000313" key="1">
    <source>
        <dbReference type="EMBL" id="MDT0262448.1"/>
    </source>
</evidence>